<feature type="transmembrane region" description="Helical" evidence="8">
    <location>
        <begin position="35"/>
        <end position="55"/>
    </location>
</feature>
<evidence type="ECO:0000256" key="8">
    <source>
        <dbReference type="SAM" id="Phobius"/>
    </source>
</evidence>
<feature type="transmembrane region" description="Helical" evidence="8">
    <location>
        <begin position="62"/>
        <end position="81"/>
    </location>
</feature>
<keyword evidence="6 8" id="KW-1133">Transmembrane helix</keyword>
<comment type="caution">
    <text evidence="9">The sequence shown here is derived from an EMBL/GenBank/DDBJ whole genome shotgun (WGS) entry which is preliminary data.</text>
</comment>
<comment type="subcellular location">
    <subcellularLocation>
        <location evidence="1">Cell membrane</location>
        <topology evidence="1">Multi-pass membrane protein</topology>
    </subcellularLocation>
</comment>
<comment type="similarity">
    <text evidence="2">Belongs to the ZIP transporter (TC 2.A.5) family.</text>
</comment>
<evidence type="ECO:0000313" key="10">
    <source>
        <dbReference type="Proteomes" id="UP001601521"/>
    </source>
</evidence>
<dbReference type="PANTHER" id="PTHR11040:SF211">
    <property type="entry name" value="ZINC TRANSPORTER ZIP11"/>
    <property type="match status" value="1"/>
</dbReference>
<reference evidence="9 10" key="1">
    <citation type="submission" date="2024-10" db="EMBL/GenBank/DDBJ databases">
        <title>The Natural Products Discovery Center: Release of the First 8490 Sequenced Strains for Exploring Actinobacteria Biosynthetic Diversity.</title>
        <authorList>
            <person name="Kalkreuter E."/>
            <person name="Kautsar S.A."/>
            <person name="Yang D."/>
            <person name="Bader C.D."/>
            <person name="Teijaro C.N."/>
            <person name="Fluegel L."/>
            <person name="Davis C.M."/>
            <person name="Simpson J.R."/>
            <person name="Lauterbach L."/>
            <person name="Steele A.D."/>
            <person name="Gui C."/>
            <person name="Meng S."/>
            <person name="Li G."/>
            <person name="Viehrig K."/>
            <person name="Ye F."/>
            <person name="Su P."/>
            <person name="Kiefer A.F."/>
            <person name="Nichols A."/>
            <person name="Cepeda A.J."/>
            <person name="Yan W."/>
            <person name="Fan B."/>
            <person name="Jiang Y."/>
            <person name="Adhikari A."/>
            <person name="Zheng C.-J."/>
            <person name="Schuster L."/>
            <person name="Cowan T.M."/>
            <person name="Smanski M.J."/>
            <person name="Chevrette M.G."/>
            <person name="De Carvalho L.P.S."/>
            <person name="Shen B."/>
        </authorList>
    </citation>
    <scope>NUCLEOTIDE SEQUENCE [LARGE SCALE GENOMIC DNA]</scope>
    <source>
        <strain evidence="9 10">NPDC004550</strain>
    </source>
</reference>
<keyword evidence="4 8" id="KW-0812">Transmembrane</keyword>
<feature type="transmembrane region" description="Helical" evidence="8">
    <location>
        <begin position="199"/>
        <end position="219"/>
    </location>
</feature>
<feature type="transmembrane region" description="Helical" evidence="8">
    <location>
        <begin position="258"/>
        <end position="275"/>
    </location>
</feature>
<evidence type="ECO:0000256" key="7">
    <source>
        <dbReference type="ARBA" id="ARBA00023136"/>
    </source>
</evidence>
<protein>
    <submittedName>
        <fullName evidence="9">ZIP family metal transporter</fullName>
    </submittedName>
</protein>
<dbReference type="InterPro" id="IPR003689">
    <property type="entry name" value="ZIP"/>
</dbReference>
<evidence type="ECO:0000256" key="1">
    <source>
        <dbReference type="ARBA" id="ARBA00004651"/>
    </source>
</evidence>
<feature type="transmembrane region" description="Helical" evidence="8">
    <location>
        <begin position="225"/>
        <end position="246"/>
    </location>
</feature>
<evidence type="ECO:0000256" key="4">
    <source>
        <dbReference type="ARBA" id="ARBA00022692"/>
    </source>
</evidence>
<name>A0ABW6NQD6_9NOCA</name>
<keyword evidence="7 8" id="KW-0472">Membrane</keyword>
<sequence>MAARVTTRVAIEHSPATRRSDVLGGLAPISDADPVAILLALISMCSTLAGGLVAARIGERKRLILGLAAGIMLGVVAFDLIPDALAESDRVVSGVPGVLVAAVIGFFTIHIIEREMAIHIGHEQDFGRHTHDFPSVGLVATGGLIFHSMLDGLSIGVGFQTGTALGISVAIAVISHDFADGFNAFTIPTLYGNARRRALTLLALDALAPVAGAIIGTVIRVPPDVAGLYLGYFAGFLLYLATSDILPEAHSGRPSRTVLFCTIAGAALMFAVAALQD</sequence>
<evidence type="ECO:0000256" key="2">
    <source>
        <dbReference type="ARBA" id="ARBA00006939"/>
    </source>
</evidence>
<organism evidence="9 10">
    <name type="scientific">Nocardia africana</name>
    <dbReference type="NCBI Taxonomy" id="134964"/>
    <lineage>
        <taxon>Bacteria</taxon>
        <taxon>Bacillati</taxon>
        <taxon>Actinomycetota</taxon>
        <taxon>Actinomycetes</taxon>
        <taxon>Mycobacteriales</taxon>
        <taxon>Nocardiaceae</taxon>
        <taxon>Nocardia</taxon>
    </lineage>
</organism>
<keyword evidence="3" id="KW-1003">Cell membrane</keyword>
<keyword evidence="10" id="KW-1185">Reference proteome</keyword>
<evidence type="ECO:0000256" key="6">
    <source>
        <dbReference type="ARBA" id="ARBA00022989"/>
    </source>
</evidence>
<evidence type="ECO:0000256" key="5">
    <source>
        <dbReference type="ARBA" id="ARBA00022833"/>
    </source>
</evidence>
<proteinExistence type="inferred from homology"/>
<dbReference type="EMBL" id="JBIALX010000015">
    <property type="protein sequence ID" value="MFF0457360.1"/>
    <property type="molecule type" value="Genomic_DNA"/>
</dbReference>
<feature type="transmembrane region" description="Helical" evidence="8">
    <location>
        <begin position="156"/>
        <end position="178"/>
    </location>
</feature>
<dbReference type="RefSeq" id="WP_387254549.1">
    <property type="nucleotide sequence ID" value="NZ_JBIALX010000015.1"/>
</dbReference>
<evidence type="ECO:0000256" key="3">
    <source>
        <dbReference type="ARBA" id="ARBA00022475"/>
    </source>
</evidence>
<dbReference type="Pfam" id="PF02535">
    <property type="entry name" value="Zip"/>
    <property type="match status" value="1"/>
</dbReference>
<feature type="transmembrane region" description="Helical" evidence="8">
    <location>
        <begin position="133"/>
        <end position="150"/>
    </location>
</feature>
<gene>
    <name evidence="9" type="ORF">ACFYTH_28700</name>
</gene>
<dbReference type="Proteomes" id="UP001601521">
    <property type="component" value="Unassembled WGS sequence"/>
</dbReference>
<feature type="transmembrane region" description="Helical" evidence="8">
    <location>
        <begin position="93"/>
        <end position="112"/>
    </location>
</feature>
<accession>A0ABW6NQD6</accession>
<keyword evidence="5" id="KW-0862">Zinc</keyword>
<evidence type="ECO:0000313" key="9">
    <source>
        <dbReference type="EMBL" id="MFF0457360.1"/>
    </source>
</evidence>
<dbReference type="PANTHER" id="PTHR11040">
    <property type="entry name" value="ZINC/IRON TRANSPORTER"/>
    <property type="match status" value="1"/>
</dbReference>